<feature type="chain" id="PRO_5047423187" description="WD40 repeat domain-containing protein" evidence="1">
    <location>
        <begin position="25"/>
        <end position="319"/>
    </location>
</feature>
<dbReference type="RefSeq" id="WP_379574454.1">
    <property type="nucleotide sequence ID" value="NZ_JBHUFV010000033.1"/>
</dbReference>
<name>A0ABW4SYN7_9ACTN</name>
<evidence type="ECO:0000313" key="2">
    <source>
        <dbReference type="EMBL" id="MFD1934401.1"/>
    </source>
</evidence>
<dbReference type="EMBL" id="JBHUFV010000033">
    <property type="protein sequence ID" value="MFD1934401.1"/>
    <property type="molecule type" value="Genomic_DNA"/>
</dbReference>
<feature type="signal peptide" evidence="1">
    <location>
        <begin position="1"/>
        <end position="24"/>
    </location>
</feature>
<proteinExistence type="predicted"/>
<dbReference type="Gene3D" id="2.120.10.30">
    <property type="entry name" value="TolB, C-terminal domain"/>
    <property type="match status" value="1"/>
</dbReference>
<protein>
    <recommendedName>
        <fullName evidence="4">WD40 repeat domain-containing protein</fullName>
    </recommendedName>
</protein>
<evidence type="ECO:0000313" key="3">
    <source>
        <dbReference type="Proteomes" id="UP001597368"/>
    </source>
</evidence>
<accession>A0ABW4SYN7</accession>
<dbReference type="Proteomes" id="UP001597368">
    <property type="component" value="Unassembled WGS sequence"/>
</dbReference>
<keyword evidence="3" id="KW-1185">Reference proteome</keyword>
<sequence length="319" mass="33879">MRRTLLGAAVVAVAAAGLPALAHADSAGAAKVAWVGACEAEDEISRACGAWRLRLTSGREIAVTDAAATSVDADGRRTDDTARFTISDDGRWIVYERRTDHRLAVRRAAGGRATLLPKSLTRLGTEDLWVRLSPTGDRVLLEYNDDDEKEPGKIVTVATGKIVKLPAGDDLEGFSGDGDEALALRYNPDNTTTLVAHGVDGSVIAQVPPQVVANATVRALAADGRTVAAFTGEKPKLRLYDLATDRLAAAVDVRLGKGETVYHAQWSGEDRLTIKTQSGGDGKPTVVRVLTVDTGTGAVRPVDTFRFTARHQTWLTAGE</sequence>
<evidence type="ECO:0008006" key="4">
    <source>
        <dbReference type="Google" id="ProtNLM"/>
    </source>
</evidence>
<gene>
    <name evidence="2" type="ORF">ACFSKW_23315</name>
</gene>
<keyword evidence="1" id="KW-0732">Signal</keyword>
<organism evidence="2 3">
    <name type="scientific">Nonomuraea mangrovi</name>
    <dbReference type="NCBI Taxonomy" id="2316207"/>
    <lineage>
        <taxon>Bacteria</taxon>
        <taxon>Bacillati</taxon>
        <taxon>Actinomycetota</taxon>
        <taxon>Actinomycetes</taxon>
        <taxon>Streptosporangiales</taxon>
        <taxon>Streptosporangiaceae</taxon>
        <taxon>Nonomuraea</taxon>
    </lineage>
</organism>
<evidence type="ECO:0000256" key="1">
    <source>
        <dbReference type="SAM" id="SignalP"/>
    </source>
</evidence>
<dbReference type="SUPFAM" id="SSF69304">
    <property type="entry name" value="Tricorn protease N-terminal domain"/>
    <property type="match status" value="1"/>
</dbReference>
<comment type="caution">
    <text evidence="2">The sequence shown here is derived from an EMBL/GenBank/DDBJ whole genome shotgun (WGS) entry which is preliminary data.</text>
</comment>
<dbReference type="InterPro" id="IPR011042">
    <property type="entry name" value="6-blade_b-propeller_TolB-like"/>
</dbReference>
<reference evidence="3" key="1">
    <citation type="journal article" date="2019" name="Int. J. Syst. Evol. Microbiol.">
        <title>The Global Catalogue of Microorganisms (GCM) 10K type strain sequencing project: providing services to taxonomists for standard genome sequencing and annotation.</title>
        <authorList>
            <consortium name="The Broad Institute Genomics Platform"/>
            <consortium name="The Broad Institute Genome Sequencing Center for Infectious Disease"/>
            <person name="Wu L."/>
            <person name="Ma J."/>
        </authorList>
    </citation>
    <scope>NUCLEOTIDE SEQUENCE [LARGE SCALE GENOMIC DNA]</scope>
    <source>
        <strain evidence="3">ICMP 6774ER</strain>
    </source>
</reference>